<dbReference type="OrthoDB" id="6269414at2"/>
<organism evidence="1 2">
    <name type="scientific">Thalassotalea euphylliae</name>
    <dbReference type="NCBI Taxonomy" id="1655234"/>
    <lineage>
        <taxon>Bacteria</taxon>
        <taxon>Pseudomonadati</taxon>
        <taxon>Pseudomonadota</taxon>
        <taxon>Gammaproteobacteria</taxon>
        <taxon>Alteromonadales</taxon>
        <taxon>Colwelliaceae</taxon>
        <taxon>Thalassotalea</taxon>
    </lineage>
</organism>
<dbReference type="AlphaFoldDB" id="A0A3E0TQU6"/>
<evidence type="ECO:0000313" key="2">
    <source>
        <dbReference type="Proteomes" id="UP000256478"/>
    </source>
</evidence>
<dbReference type="EMBL" id="QUOU01000001">
    <property type="protein sequence ID" value="REL26986.1"/>
    <property type="molecule type" value="Genomic_DNA"/>
</dbReference>
<evidence type="ECO:0000313" key="1">
    <source>
        <dbReference type="EMBL" id="REL26986.1"/>
    </source>
</evidence>
<accession>A0A3E0TQU6</accession>
<dbReference type="Proteomes" id="UP000256478">
    <property type="component" value="Unassembled WGS sequence"/>
</dbReference>
<comment type="caution">
    <text evidence="1">The sequence shown here is derived from an EMBL/GenBank/DDBJ whole genome shotgun (WGS) entry which is preliminary data.</text>
</comment>
<protein>
    <submittedName>
        <fullName evidence="1">Uncharacterized protein</fullName>
    </submittedName>
</protein>
<proteinExistence type="predicted"/>
<dbReference type="RefSeq" id="WP_116008087.1">
    <property type="nucleotide sequence ID" value="NZ_QUOU01000001.1"/>
</dbReference>
<gene>
    <name evidence="1" type="ORF">DXX93_10655</name>
</gene>
<reference evidence="1 2" key="1">
    <citation type="submission" date="2018-08" db="EMBL/GenBank/DDBJ databases">
        <title>Thalassotalea euphylliae genome.</title>
        <authorList>
            <person name="Summers S."/>
            <person name="Rice S.A."/>
            <person name="Freckelton M.L."/>
            <person name="Nedved B.T."/>
            <person name="Hadfield M.G."/>
        </authorList>
    </citation>
    <scope>NUCLEOTIDE SEQUENCE [LARGE SCALE GENOMIC DNA]</scope>
    <source>
        <strain evidence="1 2">H1</strain>
    </source>
</reference>
<sequence>MALTVGSSTPVNVDGGNALEVIGARRENTQTEVEGQIAVDLIESSLAGGQVSPPTATSGNNVNIKV</sequence>
<name>A0A3E0TQU6_9GAMM</name>